<organism evidence="2">
    <name type="scientific">Tanacetum cinerariifolium</name>
    <name type="common">Dalmatian daisy</name>
    <name type="synonym">Chrysanthemum cinerariifolium</name>
    <dbReference type="NCBI Taxonomy" id="118510"/>
    <lineage>
        <taxon>Eukaryota</taxon>
        <taxon>Viridiplantae</taxon>
        <taxon>Streptophyta</taxon>
        <taxon>Embryophyta</taxon>
        <taxon>Tracheophyta</taxon>
        <taxon>Spermatophyta</taxon>
        <taxon>Magnoliopsida</taxon>
        <taxon>eudicotyledons</taxon>
        <taxon>Gunneridae</taxon>
        <taxon>Pentapetalae</taxon>
        <taxon>asterids</taxon>
        <taxon>campanulids</taxon>
        <taxon>Asterales</taxon>
        <taxon>Asteraceae</taxon>
        <taxon>Asteroideae</taxon>
        <taxon>Anthemideae</taxon>
        <taxon>Anthemidinae</taxon>
        <taxon>Tanacetum</taxon>
    </lineage>
</organism>
<protein>
    <submittedName>
        <fullName evidence="2">Uncharacterized protein</fullName>
    </submittedName>
</protein>
<accession>A0A6L2MIZ6</accession>
<reference evidence="2" key="1">
    <citation type="journal article" date="2019" name="Sci. Rep.">
        <title>Draft genome of Tanacetum cinerariifolium, the natural source of mosquito coil.</title>
        <authorList>
            <person name="Yamashiro T."/>
            <person name="Shiraishi A."/>
            <person name="Satake H."/>
            <person name="Nakayama K."/>
        </authorList>
    </citation>
    <scope>NUCLEOTIDE SEQUENCE</scope>
</reference>
<dbReference type="AlphaFoldDB" id="A0A6L2MIZ6"/>
<feature type="compositionally biased region" description="Polar residues" evidence="1">
    <location>
        <begin position="498"/>
        <end position="510"/>
    </location>
</feature>
<dbReference type="EMBL" id="BKCJ010006788">
    <property type="protein sequence ID" value="GEU73948.1"/>
    <property type="molecule type" value="Genomic_DNA"/>
</dbReference>
<comment type="caution">
    <text evidence="2">The sequence shown here is derived from an EMBL/GenBank/DDBJ whole genome shotgun (WGS) entry which is preliminary data.</text>
</comment>
<name>A0A6L2MIZ6_TANCI</name>
<sequence length="526" mass="58802">MPFAMLLTRLYNHILQTNPQAIVSLARFTFHEHVMDPLDILRNPSKEKRKSLSLPQLWIPCYNIDELKTLIYFWFTVKKVKKSSFYEFDLADKKFQVNVELFCKILCTCPRVPNEEFVDPPSEESLLTFLIELGYKGKGSKGKKATVTRKKKSSIIADDNIIPKPDPTSVKESDESNGEPANRPTGRRRPTAIKASKKISRRQLHTGGSSKGAGNTPEVPDESTYKLTTSSDGTGITLEVLDKVKGSFAAEADAAIDWGLENKNNDEYVVDDADEEIKDGDNAKNGKDDEEMTDAEKENAVKIEQAKDDHEQVGKEFAKVDQAKDIHAQDNQAYALAFVIQKEMSGIPPTNSMIFEQTILSTASPHAPNVTIITSMLQKTTPIPTLPITTAAPTVTTAILDPLPAIVQRLFDLENQFKAWKQVDHSKKHDRGDDKDKDPSARPYQGKNTKRRRTKETESSKKSSTSKETSKEVTMDAEENPTNDDVVNDSDQPLDDSVPNTNNAPKNNCFKQPPRPPTPDPKWNKC</sequence>
<evidence type="ECO:0000256" key="1">
    <source>
        <dbReference type="SAM" id="MobiDB-lite"/>
    </source>
</evidence>
<feature type="region of interest" description="Disordered" evidence="1">
    <location>
        <begin position="422"/>
        <end position="526"/>
    </location>
</feature>
<feature type="compositionally biased region" description="Basic residues" evidence="1">
    <location>
        <begin position="185"/>
        <end position="204"/>
    </location>
</feature>
<feature type="compositionally biased region" description="Acidic residues" evidence="1">
    <location>
        <begin position="475"/>
        <end position="494"/>
    </location>
</feature>
<proteinExistence type="predicted"/>
<feature type="region of interest" description="Disordered" evidence="1">
    <location>
        <begin position="156"/>
        <end position="231"/>
    </location>
</feature>
<evidence type="ECO:0000313" key="2">
    <source>
        <dbReference type="EMBL" id="GEU73948.1"/>
    </source>
</evidence>
<feature type="compositionally biased region" description="Basic and acidic residues" evidence="1">
    <location>
        <begin position="422"/>
        <end position="440"/>
    </location>
</feature>
<gene>
    <name evidence="2" type="ORF">Tci_045926</name>
</gene>